<dbReference type="EnsemblPlants" id="OPUNC08G14130.1">
    <property type="protein sequence ID" value="OPUNC08G14130.1"/>
    <property type="gene ID" value="OPUNC08G14130"/>
</dbReference>
<keyword evidence="10" id="KW-1185">Reference proteome</keyword>
<evidence type="ECO:0000256" key="3">
    <source>
        <dbReference type="ARBA" id="ARBA00022617"/>
    </source>
</evidence>
<name>A0A0E0LVA8_ORYPU</name>
<dbReference type="Proteomes" id="UP000026962">
    <property type="component" value="Chromosome 8"/>
</dbReference>
<evidence type="ECO:0000313" key="10">
    <source>
        <dbReference type="Proteomes" id="UP000026962"/>
    </source>
</evidence>
<proteinExistence type="inferred from homology"/>
<dbReference type="PANTHER" id="PTHR47955:SF19">
    <property type="entry name" value="CYTOCHROME P450 71A9-LIKE ISOFORM X1"/>
    <property type="match status" value="1"/>
</dbReference>
<dbReference type="GO" id="GO:0004497">
    <property type="term" value="F:monooxygenase activity"/>
    <property type="evidence" value="ECO:0007669"/>
    <property type="project" value="UniProtKB-KW"/>
</dbReference>
<protein>
    <submittedName>
        <fullName evidence="9">Uncharacterized protein</fullName>
    </submittedName>
</protein>
<dbReference type="InterPro" id="IPR001128">
    <property type="entry name" value="Cyt_P450"/>
</dbReference>
<reference evidence="9" key="2">
    <citation type="submission" date="2018-05" db="EMBL/GenBank/DDBJ databases">
        <title>OpunRS2 (Oryza punctata Reference Sequence Version 2).</title>
        <authorList>
            <person name="Zhang J."/>
            <person name="Kudrna D."/>
            <person name="Lee S."/>
            <person name="Talag J."/>
            <person name="Welchert J."/>
            <person name="Wing R.A."/>
        </authorList>
    </citation>
    <scope>NUCLEOTIDE SEQUENCE [LARGE SCALE GENOMIC DNA]</scope>
</reference>
<feature type="region of interest" description="Disordered" evidence="8">
    <location>
        <begin position="126"/>
        <end position="152"/>
    </location>
</feature>
<dbReference type="AlphaFoldDB" id="A0A0E0LVA8"/>
<dbReference type="InterPro" id="IPR036396">
    <property type="entry name" value="Cyt_P450_sf"/>
</dbReference>
<dbReference type="GO" id="GO:0020037">
    <property type="term" value="F:heme binding"/>
    <property type="evidence" value="ECO:0007669"/>
    <property type="project" value="InterPro"/>
</dbReference>
<comment type="cofactor">
    <cofactor evidence="1">
        <name>heme</name>
        <dbReference type="ChEBI" id="CHEBI:30413"/>
    </cofactor>
</comment>
<keyword evidence="6" id="KW-0408">Iron</keyword>
<dbReference type="Gramene" id="OPUNC08G14130.1">
    <property type="protein sequence ID" value="OPUNC08G14130.1"/>
    <property type="gene ID" value="OPUNC08G14130"/>
</dbReference>
<evidence type="ECO:0000313" key="9">
    <source>
        <dbReference type="EnsemblPlants" id="OPUNC08G14130.1"/>
    </source>
</evidence>
<dbReference type="OMA" id="DEARHGH"/>
<dbReference type="Pfam" id="PF00067">
    <property type="entry name" value="p450"/>
    <property type="match status" value="1"/>
</dbReference>
<keyword evidence="7" id="KW-0503">Monooxygenase</keyword>
<evidence type="ECO:0000256" key="6">
    <source>
        <dbReference type="ARBA" id="ARBA00023004"/>
    </source>
</evidence>
<dbReference type="Gene3D" id="1.10.630.10">
    <property type="entry name" value="Cytochrome P450"/>
    <property type="match status" value="1"/>
</dbReference>
<dbReference type="SUPFAM" id="SSF48264">
    <property type="entry name" value="Cytochrome P450"/>
    <property type="match status" value="1"/>
</dbReference>
<keyword evidence="5" id="KW-0560">Oxidoreductase</keyword>
<keyword evidence="3" id="KW-0349">Heme</keyword>
<reference evidence="9" key="1">
    <citation type="submission" date="2015-04" db="UniProtKB">
        <authorList>
            <consortium name="EnsemblPlants"/>
        </authorList>
    </citation>
    <scope>IDENTIFICATION</scope>
</reference>
<dbReference type="GO" id="GO:0016705">
    <property type="term" value="F:oxidoreductase activity, acting on paired donors, with incorporation or reduction of molecular oxygen"/>
    <property type="evidence" value="ECO:0007669"/>
    <property type="project" value="InterPro"/>
</dbReference>
<accession>A0A0E0LVA8</accession>
<evidence type="ECO:0000256" key="8">
    <source>
        <dbReference type="SAM" id="MobiDB-lite"/>
    </source>
</evidence>
<keyword evidence="4" id="KW-0479">Metal-binding</keyword>
<dbReference type="eggNOG" id="KOG0156">
    <property type="taxonomic scope" value="Eukaryota"/>
</dbReference>
<dbReference type="STRING" id="4537.A0A0E0LVA8"/>
<evidence type="ECO:0000256" key="5">
    <source>
        <dbReference type="ARBA" id="ARBA00023002"/>
    </source>
</evidence>
<feature type="compositionally biased region" description="Basic residues" evidence="8">
    <location>
        <begin position="139"/>
        <end position="150"/>
    </location>
</feature>
<evidence type="ECO:0000256" key="4">
    <source>
        <dbReference type="ARBA" id="ARBA00022723"/>
    </source>
</evidence>
<evidence type="ECO:0000256" key="2">
    <source>
        <dbReference type="ARBA" id="ARBA00010617"/>
    </source>
</evidence>
<organism evidence="9">
    <name type="scientific">Oryza punctata</name>
    <name type="common">Red rice</name>
    <dbReference type="NCBI Taxonomy" id="4537"/>
    <lineage>
        <taxon>Eukaryota</taxon>
        <taxon>Viridiplantae</taxon>
        <taxon>Streptophyta</taxon>
        <taxon>Embryophyta</taxon>
        <taxon>Tracheophyta</taxon>
        <taxon>Spermatophyta</taxon>
        <taxon>Magnoliopsida</taxon>
        <taxon>Liliopsida</taxon>
        <taxon>Poales</taxon>
        <taxon>Poaceae</taxon>
        <taxon>BOP clade</taxon>
        <taxon>Oryzoideae</taxon>
        <taxon>Oryzeae</taxon>
        <taxon>Oryzinae</taxon>
        <taxon>Oryza</taxon>
    </lineage>
</organism>
<sequence length="209" mass="22821">MLLRLGEVRTLVVSSPEAVMEVMKTHDVAFATRAVTPTSSILSYGARDIVFAPFGRYLRELRKLCALELLSARRVRSFRHVREEEAARLVRSVAAAASSPAPAMVVNVSELVMIAANDIIMRGSATGAHSGRSIDQGSRHGHGSPRRIQPRRLVPGSRLARVLGGRSLRAAKQVNEKLYQITDTIIQGHEIKDNTVGEDEARHGHMAAT</sequence>
<dbReference type="GO" id="GO:0005506">
    <property type="term" value="F:iron ion binding"/>
    <property type="evidence" value="ECO:0007669"/>
    <property type="project" value="InterPro"/>
</dbReference>
<dbReference type="HOGENOM" id="CLU_001570_26_3_1"/>
<dbReference type="PANTHER" id="PTHR47955">
    <property type="entry name" value="CYTOCHROME P450 FAMILY 71 PROTEIN"/>
    <property type="match status" value="1"/>
</dbReference>
<evidence type="ECO:0000256" key="1">
    <source>
        <dbReference type="ARBA" id="ARBA00001971"/>
    </source>
</evidence>
<comment type="similarity">
    <text evidence="2">Belongs to the cytochrome P450 family.</text>
</comment>
<evidence type="ECO:0000256" key="7">
    <source>
        <dbReference type="ARBA" id="ARBA00023033"/>
    </source>
</evidence>